<dbReference type="Proteomes" id="UP000788426">
    <property type="component" value="Unassembled WGS sequence"/>
</dbReference>
<sequence length="251" mass="29007">MACSDKKNAKVIDNSEDKKAKQLLQGIWMNNDDGDIAFRVLGDSIFYPDSLSVPVAFKIQRDSFVLLGPNVTKYPIIKQSEHVFEFKNSNDEVVRLVKSDDPSNIYEFEHRSDIQLNQHKLIKTDTIVTIGQDKYHSYAQINPTSYKVVKTEYNDDGVEVDNVYYDNIIHISVFKGYQKMFSKDFYKYDFGKYIPKQFLRQSILNDIVLYKADSEGLHYKVTLSIPDTPLSYILEMVITQNKISRVSLIEG</sequence>
<evidence type="ECO:0000313" key="1">
    <source>
        <dbReference type="EMBL" id="MBW4768342.1"/>
    </source>
</evidence>
<gene>
    <name evidence="1" type="ORF">KZO38_00975</name>
</gene>
<evidence type="ECO:0000313" key="2">
    <source>
        <dbReference type="Proteomes" id="UP000788426"/>
    </source>
</evidence>
<dbReference type="Pfam" id="PF15889">
    <property type="entry name" value="DUF4738"/>
    <property type="match status" value="1"/>
</dbReference>
<name>A0ABS6Y9U4_9BACT</name>
<comment type="caution">
    <text evidence="1">The sequence shown here is derived from an EMBL/GenBank/DDBJ whole genome shotgun (WGS) entry which is preliminary data.</text>
</comment>
<reference evidence="1 2" key="1">
    <citation type="submission" date="2021-07" db="EMBL/GenBank/DDBJ databases">
        <title>Genomic diversity and antimicrobial resistance of Prevotella spp. isolated from chronic lung disease airways.</title>
        <authorList>
            <person name="Webb K.A."/>
            <person name="Olagoke O.S."/>
            <person name="Baird T."/>
            <person name="Neill J."/>
            <person name="Pham A."/>
            <person name="Wells T.J."/>
            <person name="Ramsay K.A."/>
            <person name="Bell S.C."/>
            <person name="Sarovich D.S."/>
            <person name="Price E.P."/>
        </authorList>
    </citation>
    <scope>NUCLEOTIDE SEQUENCE [LARGE SCALE GENOMIC DNA]</scope>
    <source>
        <strain evidence="1 2">SCHI0011.S.12</strain>
    </source>
</reference>
<organism evidence="1 2">
    <name type="scientific">Hoylesella nanceiensis</name>
    <dbReference type="NCBI Taxonomy" id="425941"/>
    <lineage>
        <taxon>Bacteria</taxon>
        <taxon>Pseudomonadati</taxon>
        <taxon>Bacteroidota</taxon>
        <taxon>Bacteroidia</taxon>
        <taxon>Bacteroidales</taxon>
        <taxon>Prevotellaceae</taxon>
        <taxon>Hoylesella</taxon>
    </lineage>
</organism>
<keyword evidence="2" id="KW-1185">Reference proteome</keyword>
<dbReference type="EMBL" id="JAHXCT010000001">
    <property type="protein sequence ID" value="MBW4768342.1"/>
    <property type="molecule type" value="Genomic_DNA"/>
</dbReference>
<dbReference type="RefSeq" id="WP_219479508.1">
    <property type="nucleotide sequence ID" value="NZ_JABZTH010000027.1"/>
</dbReference>
<accession>A0ABS6Y9U4</accession>
<protein>
    <submittedName>
        <fullName evidence="1">DUF4738 domain-containing protein</fullName>
    </submittedName>
</protein>
<proteinExistence type="predicted"/>
<dbReference type="InterPro" id="IPR031762">
    <property type="entry name" value="DUF4738"/>
</dbReference>